<organism evidence="3 4">
    <name type="scientific">Teretinema zuelzerae</name>
    <dbReference type="NCBI Taxonomy" id="156"/>
    <lineage>
        <taxon>Bacteria</taxon>
        <taxon>Pseudomonadati</taxon>
        <taxon>Spirochaetota</taxon>
        <taxon>Spirochaetia</taxon>
        <taxon>Spirochaetales</taxon>
        <taxon>Treponemataceae</taxon>
        <taxon>Teretinema</taxon>
    </lineage>
</organism>
<dbReference type="GO" id="GO:0050897">
    <property type="term" value="F:cobalt ion binding"/>
    <property type="evidence" value="ECO:0007669"/>
    <property type="project" value="TreeGrafter"/>
</dbReference>
<dbReference type="GO" id="GO:0008270">
    <property type="term" value="F:zinc ion binding"/>
    <property type="evidence" value="ECO:0007669"/>
    <property type="project" value="TreeGrafter"/>
</dbReference>
<reference evidence="3" key="1">
    <citation type="submission" date="2021-08" db="EMBL/GenBank/DDBJ databases">
        <title>Comparative analyses of Brucepasteria parasyntrophica and Teretinema zuelzerae.</title>
        <authorList>
            <person name="Song Y."/>
            <person name="Brune A."/>
        </authorList>
    </citation>
    <scope>NUCLEOTIDE SEQUENCE</scope>
    <source>
        <strain evidence="3">DSM 1903</strain>
    </source>
</reference>
<dbReference type="PANTHER" id="PTHR38430">
    <property type="entry name" value="PROTEIN-ARGININE KINASE ACTIVATOR PROTEIN"/>
    <property type="match status" value="1"/>
</dbReference>
<feature type="domain" description="UVR" evidence="2">
    <location>
        <begin position="127"/>
        <end position="162"/>
    </location>
</feature>
<name>A0AAE3EJL2_9SPIR</name>
<dbReference type="InterPro" id="IPR025542">
    <property type="entry name" value="YacH"/>
</dbReference>
<dbReference type="SUPFAM" id="SSF46600">
    <property type="entry name" value="C-terminal UvrC-binding domain of UvrB"/>
    <property type="match status" value="1"/>
</dbReference>
<dbReference type="InterPro" id="IPR001943">
    <property type="entry name" value="UVR_dom"/>
</dbReference>
<accession>A0AAE3EJL2</accession>
<proteinExistence type="predicted"/>
<dbReference type="PROSITE" id="PS50151">
    <property type="entry name" value="UVR"/>
    <property type="match status" value="1"/>
</dbReference>
<dbReference type="GO" id="GO:0009432">
    <property type="term" value="P:SOS response"/>
    <property type="evidence" value="ECO:0007669"/>
    <property type="project" value="UniProtKB-KW"/>
</dbReference>
<keyword evidence="4" id="KW-1185">Reference proteome</keyword>
<dbReference type="Pfam" id="PF02151">
    <property type="entry name" value="UVR"/>
    <property type="match status" value="1"/>
</dbReference>
<dbReference type="PIRSF" id="PIRSF015034">
    <property type="entry name" value="YacH"/>
    <property type="match status" value="1"/>
</dbReference>
<gene>
    <name evidence="3" type="ORF">K7J14_08245</name>
</gene>
<keyword evidence="1" id="KW-0227">DNA damage</keyword>
<sequence length="164" mass="18226">MKCDICRRKSAVIFVQQVSRDGSIELHLCEECARERGFTTGESKMDISLGGIFSGITEGSADAGKLIPSCPQCGTALSEIRKTGRAGCAECYHAFQAEIIGILRKDGIDFSYTGPLPAIHEAFQNERVAPENMREELRKAIEREDYELAAYYRDRIRALGDKND</sequence>
<evidence type="ECO:0000313" key="4">
    <source>
        <dbReference type="Proteomes" id="UP001198163"/>
    </source>
</evidence>
<protein>
    <submittedName>
        <fullName evidence="3">UvrB/UvrC motif-containing protein</fullName>
    </submittedName>
</protein>
<dbReference type="RefSeq" id="WP_230755176.1">
    <property type="nucleotide sequence ID" value="NZ_JAINWA010000003.1"/>
</dbReference>
<evidence type="ECO:0000313" key="3">
    <source>
        <dbReference type="EMBL" id="MCD1654694.1"/>
    </source>
</evidence>
<dbReference type="GO" id="GO:1990169">
    <property type="term" value="P:stress response to copper ion"/>
    <property type="evidence" value="ECO:0007669"/>
    <property type="project" value="TreeGrafter"/>
</dbReference>
<dbReference type="EMBL" id="JAINWA010000003">
    <property type="protein sequence ID" value="MCD1654694.1"/>
    <property type="molecule type" value="Genomic_DNA"/>
</dbReference>
<evidence type="ECO:0000259" key="2">
    <source>
        <dbReference type="PROSITE" id="PS50151"/>
    </source>
</evidence>
<dbReference type="Proteomes" id="UP001198163">
    <property type="component" value="Unassembled WGS sequence"/>
</dbReference>
<dbReference type="GO" id="GO:0046870">
    <property type="term" value="F:cadmium ion binding"/>
    <property type="evidence" value="ECO:0007669"/>
    <property type="project" value="TreeGrafter"/>
</dbReference>
<dbReference type="AlphaFoldDB" id="A0AAE3EJL2"/>
<dbReference type="PANTHER" id="PTHR38430:SF1">
    <property type="entry name" value="PROTEIN-ARGININE KINASE ACTIVATOR PROTEIN"/>
    <property type="match status" value="1"/>
</dbReference>
<dbReference type="GO" id="GO:0005507">
    <property type="term" value="F:copper ion binding"/>
    <property type="evidence" value="ECO:0007669"/>
    <property type="project" value="TreeGrafter"/>
</dbReference>
<keyword evidence="1" id="KW-0742">SOS response</keyword>
<comment type="caution">
    <text evidence="3">The sequence shown here is derived from an EMBL/GenBank/DDBJ whole genome shotgun (WGS) entry which is preliminary data.</text>
</comment>
<evidence type="ECO:0000256" key="1">
    <source>
        <dbReference type="ARBA" id="ARBA00023236"/>
    </source>
</evidence>
<dbReference type="InterPro" id="IPR036876">
    <property type="entry name" value="UVR_dom_sf"/>
</dbReference>
<dbReference type="GO" id="GO:1990170">
    <property type="term" value="P:stress response to cadmium ion"/>
    <property type="evidence" value="ECO:0007669"/>
    <property type="project" value="TreeGrafter"/>
</dbReference>